<keyword evidence="6" id="KW-1185">Reference proteome</keyword>
<proteinExistence type="inferred from homology"/>
<dbReference type="KEGG" id="qsa:O6P43_014756"/>
<dbReference type="PROSITE" id="PS00375">
    <property type="entry name" value="UDPGT"/>
    <property type="match status" value="1"/>
</dbReference>
<dbReference type="FunFam" id="3.40.50.2000:FF:000047">
    <property type="entry name" value="Glycosyltransferase"/>
    <property type="match status" value="1"/>
</dbReference>
<evidence type="ECO:0000256" key="4">
    <source>
        <dbReference type="RuleBase" id="RU003718"/>
    </source>
</evidence>
<comment type="caution">
    <text evidence="5">The sequence shown here is derived from an EMBL/GenBank/DDBJ whole genome shotgun (WGS) entry which is preliminary data.</text>
</comment>
<dbReference type="PANTHER" id="PTHR48047">
    <property type="entry name" value="GLYCOSYLTRANSFERASE"/>
    <property type="match status" value="1"/>
</dbReference>
<dbReference type="EMBL" id="JARAOO010000006">
    <property type="protein sequence ID" value="KAJ7965042.1"/>
    <property type="molecule type" value="Genomic_DNA"/>
</dbReference>
<dbReference type="Pfam" id="PF00201">
    <property type="entry name" value="UDPGT"/>
    <property type="match status" value="1"/>
</dbReference>
<dbReference type="AlphaFoldDB" id="A0AAD7LVW0"/>
<dbReference type="PANTHER" id="PTHR48047:SF135">
    <property type="entry name" value="GLYCOSYLTRANSFERASE"/>
    <property type="match status" value="1"/>
</dbReference>
<organism evidence="5 6">
    <name type="scientific">Quillaja saponaria</name>
    <name type="common">Soap bark tree</name>
    <dbReference type="NCBI Taxonomy" id="32244"/>
    <lineage>
        <taxon>Eukaryota</taxon>
        <taxon>Viridiplantae</taxon>
        <taxon>Streptophyta</taxon>
        <taxon>Embryophyta</taxon>
        <taxon>Tracheophyta</taxon>
        <taxon>Spermatophyta</taxon>
        <taxon>Magnoliopsida</taxon>
        <taxon>eudicotyledons</taxon>
        <taxon>Gunneridae</taxon>
        <taxon>Pentapetalae</taxon>
        <taxon>rosids</taxon>
        <taxon>fabids</taxon>
        <taxon>Fabales</taxon>
        <taxon>Quillajaceae</taxon>
        <taxon>Quillaja</taxon>
    </lineage>
</organism>
<dbReference type="SUPFAM" id="SSF53756">
    <property type="entry name" value="UDP-Glycosyltransferase/glycogen phosphorylase"/>
    <property type="match status" value="1"/>
</dbReference>
<comment type="similarity">
    <text evidence="1 4">Belongs to the UDP-glycosyltransferase family.</text>
</comment>
<evidence type="ECO:0000256" key="3">
    <source>
        <dbReference type="ARBA" id="ARBA00022679"/>
    </source>
</evidence>
<name>A0AAD7LVW0_QUISA</name>
<evidence type="ECO:0000313" key="5">
    <source>
        <dbReference type="EMBL" id="KAJ7965042.1"/>
    </source>
</evidence>
<accession>A0AAD7LVW0</accession>
<dbReference type="InterPro" id="IPR035595">
    <property type="entry name" value="UDP_glycos_trans_CS"/>
</dbReference>
<gene>
    <name evidence="5" type="ORF">O6P43_014756</name>
</gene>
<evidence type="ECO:0000256" key="1">
    <source>
        <dbReference type="ARBA" id="ARBA00009995"/>
    </source>
</evidence>
<dbReference type="CDD" id="cd03784">
    <property type="entry name" value="GT1_Gtf-like"/>
    <property type="match status" value="1"/>
</dbReference>
<evidence type="ECO:0000313" key="6">
    <source>
        <dbReference type="Proteomes" id="UP001163823"/>
    </source>
</evidence>
<reference evidence="5" key="1">
    <citation type="journal article" date="2023" name="Science">
        <title>Elucidation of the pathway for biosynthesis of saponin adjuvants from the soapbark tree.</title>
        <authorList>
            <person name="Reed J."/>
            <person name="Orme A."/>
            <person name="El-Demerdash A."/>
            <person name="Owen C."/>
            <person name="Martin L.B.B."/>
            <person name="Misra R.C."/>
            <person name="Kikuchi S."/>
            <person name="Rejzek M."/>
            <person name="Martin A.C."/>
            <person name="Harkess A."/>
            <person name="Leebens-Mack J."/>
            <person name="Louveau T."/>
            <person name="Stephenson M.J."/>
            <person name="Osbourn A."/>
        </authorList>
    </citation>
    <scope>NUCLEOTIDE SEQUENCE</scope>
    <source>
        <strain evidence="5">S10</strain>
    </source>
</reference>
<keyword evidence="3 4" id="KW-0808">Transferase</keyword>
<keyword evidence="2 4" id="KW-0328">Glycosyltransferase</keyword>
<sequence length="325" mass="36052">MSAAACMRMYEPHKQVSSDSEPFVIPNLPGEIKLTKKQVPDFLKNEEETDMTEFLNALRASHGKNYGTLVNSFYELEQPYVEFQKNVLKSKVWHIGPVFLSNSSGTVKNTEQNESLIKWLDSKKPSSVVYICFGSISTLGESQLREIELGLEASGQQFILVVSKTSKKFDGNQGEEKEVEVTSEGKGLIIRGWAPQVLILNHQAVGGFVTHCGWNSILEGVCAGLPMVTWPGSADQFYNEKFLTDVLKIGVSIGAQEYWVTHAGETVKKEAIEKAVKQLLAGDEAVELRNRAKGLSEMAKQAVKEGGSSYSDLNVFMEELKARRH</sequence>
<evidence type="ECO:0000256" key="2">
    <source>
        <dbReference type="ARBA" id="ARBA00022676"/>
    </source>
</evidence>
<dbReference type="Gene3D" id="3.40.50.2000">
    <property type="entry name" value="Glycogen Phosphorylase B"/>
    <property type="match status" value="2"/>
</dbReference>
<dbReference type="Proteomes" id="UP001163823">
    <property type="component" value="Chromosome 6"/>
</dbReference>
<protein>
    <submittedName>
        <fullName evidence="5">Glycosyltransferase</fullName>
    </submittedName>
</protein>
<dbReference type="InterPro" id="IPR002213">
    <property type="entry name" value="UDP_glucos_trans"/>
</dbReference>
<dbReference type="GO" id="GO:0035251">
    <property type="term" value="F:UDP-glucosyltransferase activity"/>
    <property type="evidence" value="ECO:0007669"/>
    <property type="project" value="TreeGrafter"/>
</dbReference>